<dbReference type="GeneID" id="28819079"/>
<name>A0A194X8P5_MOLSC</name>
<dbReference type="SUPFAM" id="SSF51735">
    <property type="entry name" value="NAD(P)-binding Rossmann-fold domains"/>
    <property type="match status" value="1"/>
</dbReference>
<gene>
    <name evidence="4" type="ORF">LY89DRAFT_586075</name>
</gene>
<dbReference type="PROSITE" id="PS00061">
    <property type="entry name" value="ADH_SHORT"/>
    <property type="match status" value="1"/>
</dbReference>
<dbReference type="InterPro" id="IPR020904">
    <property type="entry name" value="Sc_DH/Rdtase_CS"/>
</dbReference>
<dbReference type="PANTHER" id="PTHR43008:SF4">
    <property type="entry name" value="CHAIN DEHYDROGENASE, PUTATIVE (AFU_ORTHOLOGUE AFUA_4G08710)-RELATED"/>
    <property type="match status" value="1"/>
</dbReference>
<dbReference type="InterPro" id="IPR002347">
    <property type="entry name" value="SDR_fam"/>
</dbReference>
<evidence type="ECO:0000256" key="1">
    <source>
        <dbReference type="ARBA" id="ARBA00006484"/>
    </source>
</evidence>
<dbReference type="Proteomes" id="UP000070700">
    <property type="component" value="Unassembled WGS sequence"/>
</dbReference>
<evidence type="ECO:0000256" key="2">
    <source>
        <dbReference type="ARBA" id="ARBA00022857"/>
    </source>
</evidence>
<dbReference type="OrthoDB" id="1669814at2759"/>
<keyword evidence="5" id="KW-1185">Reference proteome</keyword>
<keyword evidence="3" id="KW-0560">Oxidoreductase</keyword>
<evidence type="ECO:0000313" key="5">
    <source>
        <dbReference type="Proteomes" id="UP000070700"/>
    </source>
</evidence>
<dbReference type="GO" id="GO:0050664">
    <property type="term" value="F:oxidoreductase activity, acting on NAD(P)H, oxygen as acceptor"/>
    <property type="evidence" value="ECO:0007669"/>
    <property type="project" value="TreeGrafter"/>
</dbReference>
<organism evidence="4 5">
    <name type="scientific">Mollisia scopiformis</name>
    <name type="common">Conifer needle endophyte fungus</name>
    <name type="synonym">Phialocephala scopiformis</name>
    <dbReference type="NCBI Taxonomy" id="149040"/>
    <lineage>
        <taxon>Eukaryota</taxon>
        <taxon>Fungi</taxon>
        <taxon>Dikarya</taxon>
        <taxon>Ascomycota</taxon>
        <taxon>Pezizomycotina</taxon>
        <taxon>Leotiomycetes</taxon>
        <taxon>Helotiales</taxon>
        <taxon>Mollisiaceae</taxon>
        <taxon>Mollisia</taxon>
    </lineage>
</organism>
<protein>
    <submittedName>
        <fullName evidence="4">NAD(P)-binding protein</fullName>
    </submittedName>
</protein>
<dbReference type="KEGG" id="psco:LY89DRAFT_586075"/>
<evidence type="ECO:0000256" key="3">
    <source>
        <dbReference type="ARBA" id="ARBA00023002"/>
    </source>
</evidence>
<reference evidence="4 5" key="1">
    <citation type="submission" date="2015-10" db="EMBL/GenBank/DDBJ databases">
        <title>Full genome of DAOMC 229536 Phialocephala scopiformis, a fungal endophyte of spruce producing the potent anti-insectan compound rugulosin.</title>
        <authorList>
            <consortium name="DOE Joint Genome Institute"/>
            <person name="Walker A.K."/>
            <person name="Frasz S.L."/>
            <person name="Seifert K.A."/>
            <person name="Miller J.D."/>
            <person name="Mondo S.J."/>
            <person name="Labutti K."/>
            <person name="Lipzen A."/>
            <person name="Dockter R."/>
            <person name="Kennedy M."/>
            <person name="Grigoriev I.V."/>
            <person name="Spatafora J.W."/>
        </authorList>
    </citation>
    <scope>NUCLEOTIDE SEQUENCE [LARGE SCALE GENOMIC DNA]</scope>
    <source>
        <strain evidence="4 5">CBS 120377</strain>
    </source>
</reference>
<dbReference type="GO" id="GO:0016616">
    <property type="term" value="F:oxidoreductase activity, acting on the CH-OH group of donors, NAD or NADP as acceptor"/>
    <property type="evidence" value="ECO:0007669"/>
    <property type="project" value="UniProtKB-ARBA"/>
</dbReference>
<dbReference type="Pfam" id="PF13561">
    <property type="entry name" value="adh_short_C2"/>
    <property type="match status" value="1"/>
</dbReference>
<evidence type="ECO:0000313" key="4">
    <source>
        <dbReference type="EMBL" id="KUJ16157.1"/>
    </source>
</evidence>
<feature type="non-terminal residue" evidence="4">
    <location>
        <position position="1"/>
    </location>
</feature>
<dbReference type="PANTHER" id="PTHR43008">
    <property type="entry name" value="BENZIL REDUCTASE"/>
    <property type="match status" value="1"/>
</dbReference>
<dbReference type="PRINTS" id="PR00081">
    <property type="entry name" value="GDHRDH"/>
</dbReference>
<comment type="similarity">
    <text evidence="1">Belongs to the short-chain dehydrogenases/reductases (SDR) family.</text>
</comment>
<dbReference type="InParanoid" id="A0A194X8P5"/>
<dbReference type="RefSeq" id="XP_018070512.1">
    <property type="nucleotide sequence ID" value="XM_018209353.1"/>
</dbReference>
<dbReference type="Gene3D" id="3.40.50.720">
    <property type="entry name" value="NAD(P)-binding Rossmann-like Domain"/>
    <property type="match status" value="1"/>
</dbReference>
<dbReference type="EMBL" id="KQ947416">
    <property type="protein sequence ID" value="KUJ16157.1"/>
    <property type="molecule type" value="Genomic_DNA"/>
</dbReference>
<dbReference type="AlphaFoldDB" id="A0A194X8P5"/>
<sequence length="250" mass="26670">VTGGLGGVGAPVVDSILESGGDVVCLDLPPNPDNLTRFQTIASKHGTQLFYYSLNVTDENQVSSVINEAVSKLRYPLRGVVTAAGISGDVDAVDYPVEKFRKIMDVNVLGTFLVVRAATRVMQKEKVAGSVVLIASISGSIANKGVNTAAYNASKSAVLQLARSLAMEWANSPNHPPIRVNSLSPGHIYTPLSAVSIADEQTKKTWTDMIMMGRISYPEEYRAPILFLLGDGSTFMTGADLRVDGGHCAW</sequence>
<proteinExistence type="inferred from homology"/>
<keyword evidence="2" id="KW-0521">NADP</keyword>
<dbReference type="InterPro" id="IPR036291">
    <property type="entry name" value="NAD(P)-bd_dom_sf"/>
</dbReference>
<accession>A0A194X8P5</accession>